<keyword evidence="2" id="KW-0812">Transmembrane</keyword>
<protein>
    <submittedName>
        <fullName evidence="3">Uncharacterized protein</fullName>
    </submittedName>
</protein>
<evidence type="ECO:0000313" key="4">
    <source>
        <dbReference type="Proteomes" id="UP001066276"/>
    </source>
</evidence>
<dbReference type="AlphaFoldDB" id="A0AAV7SZH8"/>
<comment type="caution">
    <text evidence="3">The sequence shown here is derived from an EMBL/GenBank/DDBJ whole genome shotgun (WGS) entry which is preliminary data.</text>
</comment>
<gene>
    <name evidence="3" type="ORF">NDU88_001099</name>
</gene>
<evidence type="ECO:0000256" key="2">
    <source>
        <dbReference type="SAM" id="Phobius"/>
    </source>
</evidence>
<accession>A0AAV7SZH8</accession>
<keyword evidence="4" id="KW-1185">Reference proteome</keyword>
<dbReference type="Proteomes" id="UP001066276">
    <property type="component" value="Chromosome 4_1"/>
</dbReference>
<evidence type="ECO:0000256" key="1">
    <source>
        <dbReference type="SAM" id="MobiDB-lite"/>
    </source>
</evidence>
<name>A0AAV7SZH8_PLEWA</name>
<organism evidence="3 4">
    <name type="scientific">Pleurodeles waltl</name>
    <name type="common">Iberian ribbed newt</name>
    <dbReference type="NCBI Taxonomy" id="8319"/>
    <lineage>
        <taxon>Eukaryota</taxon>
        <taxon>Metazoa</taxon>
        <taxon>Chordata</taxon>
        <taxon>Craniata</taxon>
        <taxon>Vertebrata</taxon>
        <taxon>Euteleostomi</taxon>
        <taxon>Amphibia</taxon>
        <taxon>Batrachia</taxon>
        <taxon>Caudata</taxon>
        <taxon>Salamandroidea</taxon>
        <taxon>Salamandridae</taxon>
        <taxon>Pleurodelinae</taxon>
        <taxon>Pleurodeles</taxon>
    </lineage>
</organism>
<proteinExistence type="predicted"/>
<feature type="transmembrane region" description="Helical" evidence="2">
    <location>
        <begin position="44"/>
        <end position="63"/>
    </location>
</feature>
<dbReference type="EMBL" id="JANPWB010000007">
    <property type="protein sequence ID" value="KAJ1169193.1"/>
    <property type="molecule type" value="Genomic_DNA"/>
</dbReference>
<sequence length="110" mass="11873">MPPRRLPDTPLMLRFTLPSPPPRSCVLLPTTRQSVRTVHCKPGALWAVQLGSVLLLVLLLLPWGQGAVAPRYDCRAEPPDPPCRPRPGRASLGDSCGRGRPGGGEEPEAH</sequence>
<reference evidence="3" key="1">
    <citation type="journal article" date="2022" name="bioRxiv">
        <title>Sequencing and chromosome-scale assembly of the giantPleurodeles waltlgenome.</title>
        <authorList>
            <person name="Brown T."/>
            <person name="Elewa A."/>
            <person name="Iarovenko S."/>
            <person name="Subramanian E."/>
            <person name="Araus A.J."/>
            <person name="Petzold A."/>
            <person name="Susuki M."/>
            <person name="Suzuki K.-i.T."/>
            <person name="Hayashi T."/>
            <person name="Toyoda A."/>
            <person name="Oliveira C."/>
            <person name="Osipova E."/>
            <person name="Leigh N.D."/>
            <person name="Simon A."/>
            <person name="Yun M.H."/>
        </authorList>
    </citation>
    <scope>NUCLEOTIDE SEQUENCE</scope>
    <source>
        <strain evidence="3">20211129_DDA</strain>
        <tissue evidence="3">Liver</tissue>
    </source>
</reference>
<keyword evidence="2" id="KW-1133">Transmembrane helix</keyword>
<keyword evidence="2" id="KW-0472">Membrane</keyword>
<evidence type="ECO:0000313" key="3">
    <source>
        <dbReference type="EMBL" id="KAJ1169193.1"/>
    </source>
</evidence>
<feature type="region of interest" description="Disordered" evidence="1">
    <location>
        <begin position="75"/>
        <end position="110"/>
    </location>
</feature>